<organism evidence="11 12">
    <name type="scientific">Geranomyces variabilis</name>
    <dbReference type="NCBI Taxonomy" id="109894"/>
    <lineage>
        <taxon>Eukaryota</taxon>
        <taxon>Fungi</taxon>
        <taxon>Fungi incertae sedis</taxon>
        <taxon>Chytridiomycota</taxon>
        <taxon>Chytridiomycota incertae sedis</taxon>
        <taxon>Chytridiomycetes</taxon>
        <taxon>Spizellomycetales</taxon>
        <taxon>Powellomycetaceae</taxon>
        <taxon>Geranomyces</taxon>
    </lineage>
</organism>
<keyword evidence="4" id="KW-0963">Cytoplasm</keyword>
<evidence type="ECO:0000256" key="2">
    <source>
        <dbReference type="ARBA" id="ARBA00006515"/>
    </source>
</evidence>
<keyword evidence="12" id="KW-1185">Reference proteome</keyword>
<dbReference type="SUPFAM" id="SSF51430">
    <property type="entry name" value="NAD(P)-linked oxidoreductase"/>
    <property type="match status" value="1"/>
</dbReference>
<evidence type="ECO:0000256" key="4">
    <source>
        <dbReference type="ARBA" id="ARBA00022490"/>
    </source>
</evidence>
<accession>A0AAD5TJ92</accession>
<comment type="subcellular location">
    <subcellularLocation>
        <location evidence="1">Cytoplasm</location>
    </subcellularLocation>
</comment>
<evidence type="ECO:0000313" key="12">
    <source>
        <dbReference type="Proteomes" id="UP001212152"/>
    </source>
</evidence>
<dbReference type="GO" id="GO:0005737">
    <property type="term" value="C:cytoplasm"/>
    <property type="evidence" value="ECO:0007669"/>
    <property type="project" value="UniProtKB-SubCell"/>
</dbReference>
<dbReference type="PANTHER" id="PTHR43150:SF2">
    <property type="entry name" value="HYPERKINETIC, ISOFORM M"/>
    <property type="match status" value="1"/>
</dbReference>
<name>A0AAD5TJ92_9FUNG</name>
<dbReference type="InterPro" id="IPR036812">
    <property type="entry name" value="NAD(P)_OxRdtase_dom_sf"/>
</dbReference>
<evidence type="ECO:0000256" key="5">
    <source>
        <dbReference type="ARBA" id="ARBA00022538"/>
    </source>
</evidence>
<dbReference type="Proteomes" id="UP001212152">
    <property type="component" value="Unassembled WGS sequence"/>
</dbReference>
<dbReference type="EMBL" id="JADGJQ010000037">
    <property type="protein sequence ID" value="KAJ3176825.1"/>
    <property type="molecule type" value="Genomic_DNA"/>
</dbReference>
<dbReference type="InterPro" id="IPR005983">
    <property type="entry name" value="K_chnl_volt-dep_bsu_KCNAB"/>
</dbReference>
<dbReference type="NCBIfam" id="TIGR01293">
    <property type="entry name" value="Kv_beta"/>
    <property type="match status" value="1"/>
</dbReference>
<dbReference type="PANTHER" id="PTHR43150">
    <property type="entry name" value="HYPERKINETIC, ISOFORM M"/>
    <property type="match status" value="1"/>
</dbReference>
<dbReference type="Gene3D" id="3.20.20.100">
    <property type="entry name" value="NADP-dependent oxidoreductase domain"/>
    <property type="match status" value="1"/>
</dbReference>
<dbReference type="GO" id="GO:0005249">
    <property type="term" value="F:voltage-gated potassium channel activity"/>
    <property type="evidence" value="ECO:0007669"/>
    <property type="project" value="InterPro"/>
</dbReference>
<comment type="caution">
    <text evidence="11">The sequence shown here is derived from an EMBL/GenBank/DDBJ whole genome shotgun (WGS) entry which is preliminary data.</text>
</comment>
<evidence type="ECO:0000256" key="9">
    <source>
        <dbReference type="ARBA" id="ARBA00023065"/>
    </source>
</evidence>
<gene>
    <name evidence="11" type="ORF">HDU87_004756</name>
</gene>
<comment type="similarity">
    <text evidence="2">Belongs to the shaker potassium channel beta subunit family.</text>
</comment>
<dbReference type="InterPro" id="IPR023210">
    <property type="entry name" value="NADP_OxRdtase_dom"/>
</dbReference>
<evidence type="ECO:0000259" key="10">
    <source>
        <dbReference type="Pfam" id="PF00248"/>
    </source>
</evidence>
<keyword evidence="7" id="KW-0630">Potassium</keyword>
<protein>
    <recommendedName>
        <fullName evidence="10">NADP-dependent oxidoreductase domain-containing protein</fullName>
    </recommendedName>
</protein>
<dbReference type="AlphaFoldDB" id="A0AAD5TJ92"/>
<evidence type="ECO:0000256" key="8">
    <source>
        <dbReference type="ARBA" id="ARBA00023002"/>
    </source>
</evidence>
<dbReference type="InterPro" id="IPR005399">
    <property type="entry name" value="K_chnl_volt-dep_bsu_KCNAB-rel"/>
</dbReference>
<dbReference type="GO" id="GO:0016491">
    <property type="term" value="F:oxidoreductase activity"/>
    <property type="evidence" value="ECO:0007669"/>
    <property type="project" value="UniProtKB-KW"/>
</dbReference>
<evidence type="ECO:0000313" key="11">
    <source>
        <dbReference type="EMBL" id="KAJ3176825.1"/>
    </source>
</evidence>
<evidence type="ECO:0000256" key="1">
    <source>
        <dbReference type="ARBA" id="ARBA00004496"/>
    </source>
</evidence>
<keyword evidence="8" id="KW-0560">Oxidoreductase</keyword>
<evidence type="ECO:0000256" key="6">
    <source>
        <dbReference type="ARBA" id="ARBA00022857"/>
    </source>
</evidence>
<dbReference type="PRINTS" id="PR01577">
    <property type="entry name" value="KCNABCHANNEL"/>
</dbReference>
<dbReference type="Pfam" id="PF00248">
    <property type="entry name" value="Aldo_ket_red"/>
    <property type="match status" value="1"/>
</dbReference>
<evidence type="ECO:0000256" key="7">
    <source>
        <dbReference type="ARBA" id="ARBA00022958"/>
    </source>
</evidence>
<feature type="domain" description="NADP-dependent oxidoreductase" evidence="10">
    <location>
        <begin position="22"/>
        <end position="330"/>
    </location>
</feature>
<keyword evidence="9" id="KW-0406">Ion transport</keyword>
<keyword evidence="6" id="KW-0521">NADP</keyword>
<sequence>MGSGTDMQYRHLGRSGLKVSALSLGGWVTYGGQVGDDAAFACMKAAYDAGINFFDNAEVYANGESERAMGRAIKHFGWKRSSLVISTKIYWGGDGPNDKGLSRKHIIEGTKASLARLELDYVDLIYAHRPDSLTPMHEIVRAFNWVIEKGYAFYWGTSEWSAEQISDAVRVAETLGLIPPLMEQPQYNMLHRERFEVEYKPLYAKHGLGTTIWSPLASGVLTGKYNAGVVPEGSRFDYKGSPVIQRIKESSLNTEAGKAKLRKVVALEPIAKKLDCTLAQLALAWCLVNPNVSSVITGASRLEQVTENVKALAVLPKLTSEVIAEIEAILENKPDSAPERF</sequence>
<keyword evidence="5" id="KW-0633">Potassium transport</keyword>
<reference evidence="11" key="1">
    <citation type="submission" date="2020-05" db="EMBL/GenBank/DDBJ databases">
        <title>Phylogenomic resolution of chytrid fungi.</title>
        <authorList>
            <person name="Stajich J.E."/>
            <person name="Amses K."/>
            <person name="Simmons R."/>
            <person name="Seto K."/>
            <person name="Myers J."/>
            <person name="Bonds A."/>
            <person name="Quandt C.A."/>
            <person name="Barry K."/>
            <person name="Liu P."/>
            <person name="Grigoriev I."/>
            <person name="Longcore J.E."/>
            <person name="James T.Y."/>
        </authorList>
    </citation>
    <scope>NUCLEOTIDE SEQUENCE</scope>
    <source>
        <strain evidence="11">JEL0379</strain>
    </source>
</reference>
<proteinExistence type="inferred from homology"/>
<evidence type="ECO:0000256" key="3">
    <source>
        <dbReference type="ARBA" id="ARBA00022448"/>
    </source>
</evidence>
<keyword evidence="3" id="KW-0813">Transport</keyword>
<dbReference type="CDD" id="cd19143">
    <property type="entry name" value="AKR_AKR6C1_2"/>
    <property type="match status" value="1"/>
</dbReference>